<feature type="compositionally biased region" description="Basic and acidic residues" evidence="1">
    <location>
        <begin position="1"/>
        <end position="31"/>
    </location>
</feature>
<dbReference type="EMBL" id="JAUJLE010000819">
    <property type="protein sequence ID" value="KAK0950528.1"/>
    <property type="molecule type" value="Genomic_DNA"/>
</dbReference>
<feature type="compositionally biased region" description="Basic and acidic residues" evidence="1">
    <location>
        <begin position="927"/>
        <end position="943"/>
    </location>
</feature>
<feature type="compositionally biased region" description="Low complexity" evidence="1">
    <location>
        <begin position="372"/>
        <end position="408"/>
    </location>
</feature>
<organism evidence="2 3">
    <name type="scientific">Friedmanniomyces endolithicus</name>
    <dbReference type="NCBI Taxonomy" id="329885"/>
    <lineage>
        <taxon>Eukaryota</taxon>
        <taxon>Fungi</taxon>
        <taxon>Dikarya</taxon>
        <taxon>Ascomycota</taxon>
        <taxon>Pezizomycotina</taxon>
        <taxon>Dothideomycetes</taxon>
        <taxon>Dothideomycetidae</taxon>
        <taxon>Mycosphaerellales</taxon>
        <taxon>Teratosphaeriaceae</taxon>
        <taxon>Friedmanniomyces</taxon>
    </lineage>
</organism>
<dbReference type="SUPFAM" id="SSF54001">
    <property type="entry name" value="Cysteine proteinases"/>
    <property type="match status" value="1"/>
</dbReference>
<feature type="compositionally biased region" description="Basic and acidic residues" evidence="1">
    <location>
        <begin position="1080"/>
        <end position="1094"/>
    </location>
</feature>
<feature type="compositionally biased region" description="Polar residues" evidence="1">
    <location>
        <begin position="353"/>
        <end position="367"/>
    </location>
</feature>
<evidence type="ECO:0008006" key="4">
    <source>
        <dbReference type="Google" id="ProtNLM"/>
    </source>
</evidence>
<feature type="compositionally biased region" description="Basic and acidic residues" evidence="1">
    <location>
        <begin position="218"/>
        <end position="227"/>
    </location>
</feature>
<feature type="compositionally biased region" description="Polar residues" evidence="1">
    <location>
        <begin position="228"/>
        <end position="237"/>
    </location>
</feature>
<evidence type="ECO:0000313" key="2">
    <source>
        <dbReference type="EMBL" id="KAK0950528.1"/>
    </source>
</evidence>
<feature type="region of interest" description="Disordered" evidence="1">
    <location>
        <begin position="1487"/>
        <end position="1524"/>
    </location>
</feature>
<feature type="region of interest" description="Disordered" evidence="1">
    <location>
        <begin position="917"/>
        <end position="999"/>
    </location>
</feature>
<dbReference type="InterPro" id="IPR038765">
    <property type="entry name" value="Papain-like_cys_pep_sf"/>
</dbReference>
<feature type="compositionally biased region" description="Polar residues" evidence="1">
    <location>
        <begin position="208"/>
        <end position="217"/>
    </location>
</feature>
<feature type="compositionally biased region" description="Polar residues" evidence="1">
    <location>
        <begin position="1450"/>
        <end position="1468"/>
    </location>
</feature>
<feature type="region of interest" description="Disordered" evidence="1">
    <location>
        <begin position="1540"/>
        <end position="1597"/>
    </location>
</feature>
<feature type="compositionally biased region" description="Basic and acidic residues" evidence="1">
    <location>
        <begin position="44"/>
        <end position="56"/>
    </location>
</feature>
<feature type="compositionally biased region" description="Basic and acidic residues" evidence="1">
    <location>
        <begin position="131"/>
        <end position="153"/>
    </location>
</feature>
<feature type="compositionally biased region" description="Basic and acidic residues" evidence="1">
    <location>
        <begin position="1433"/>
        <end position="1449"/>
    </location>
</feature>
<feature type="compositionally biased region" description="Basic and acidic residues" evidence="1">
    <location>
        <begin position="514"/>
        <end position="524"/>
    </location>
</feature>
<dbReference type="Gene3D" id="3.40.395.10">
    <property type="entry name" value="Adenoviral Proteinase, Chain A"/>
    <property type="match status" value="1"/>
</dbReference>
<feature type="compositionally biased region" description="Low complexity" evidence="1">
    <location>
        <begin position="259"/>
        <end position="270"/>
    </location>
</feature>
<feature type="region of interest" description="Disordered" evidence="1">
    <location>
        <begin position="1411"/>
        <end position="1468"/>
    </location>
</feature>
<evidence type="ECO:0000256" key="1">
    <source>
        <dbReference type="SAM" id="MobiDB-lite"/>
    </source>
</evidence>
<keyword evidence="3" id="KW-1185">Reference proteome</keyword>
<proteinExistence type="predicted"/>
<feature type="compositionally biased region" description="Basic and acidic residues" evidence="1">
    <location>
        <begin position="1544"/>
        <end position="1557"/>
    </location>
</feature>
<feature type="compositionally biased region" description="Low complexity" evidence="1">
    <location>
        <begin position="92"/>
        <end position="104"/>
    </location>
</feature>
<feature type="compositionally biased region" description="Polar residues" evidence="1">
    <location>
        <begin position="452"/>
        <end position="463"/>
    </location>
</feature>
<feature type="region of interest" description="Disordered" evidence="1">
    <location>
        <begin position="1122"/>
        <end position="1161"/>
    </location>
</feature>
<comment type="caution">
    <text evidence="2">The sequence shown here is derived from an EMBL/GenBank/DDBJ whole genome shotgun (WGS) entry which is preliminary data.</text>
</comment>
<accession>A0AAN6GYG8</accession>
<protein>
    <recommendedName>
        <fullName evidence="4">Ubiquitin-like protease family profile domain-containing protein</fullName>
    </recommendedName>
</protein>
<feature type="compositionally biased region" description="Basic and acidic residues" evidence="1">
    <location>
        <begin position="105"/>
        <end position="120"/>
    </location>
</feature>
<dbReference type="Proteomes" id="UP001175353">
    <property type="component" value="Unassembled WGS sequence"/>
</dbReference>
<name>A0AAN6GYG8_9PEZI</name>
<feature type="compositionally biased region" description="Basic and acidic residues" evidence="1">
    <location>
        <begin position="186"/>
        <end position="204"/>
    </location>
</feature>
<evidence type="ECO:0000313" key="3">
    <source>
        <dbReference type="Proteomes" id="UP001175353"/>
    </source>
</evidence>
<reference evidence="2" key="1">
    <citation type="submission" date="2023-06" db="EMBL/GenBank/DDBJ databases">
        <title>Black Yeasts Isolated from many extreme environments.</title>
        <authorList>
            <person name="Coleine C."/>
            <person name="Stajich J.E."/>
            <person name="Selbmann L."/>
        </authorList>
    </citation>
    <scope>NUCLEOTIDE SEQUENCE</scope>
    <source>
        <strain evidence="2">CCFEE 5200</strain>
    </source>
</reference>
<sequence>MHDSVTEPSRSQHHDSSGGEAHGAEYLHENVKNPLRQPPVCSQPKERLALPEHDDGVGTQNEARTMKPEGSSGERSILWEEPKPVSQDPVGEEPIAYEEAYPEPVSREVGHSLADQERTDTGSMHTNLVDHALRDPEQRDGTGMERVPDHELTENPPSPRMASTSQAEERMRVSPKVPTDEGPDQSWREADGVLRGITIDEHDPAMPNKQSTTQKYTDSPDHEDSKPSSDQCQTSRRASLAPDHVAAQADLVHPSAGQSRKSSSDSTAASLFPPLGELSDADGPVQTSAHENHMEGDPAGKPPSAPPRPESCSPVTVAAPAEPYPAPLVAMQPAVTTPPEPLETPSPSAEPYQTASIACPASTSPITQPVGAAVASSTSPTPNPSNVEAFSSSFAGAAAESPRAASPQPGSPPLSMHTIGSSEDLPVPPTCAKPEATTGPTSPIVDPLAASNEESISLSSDPRSTLLHGDVPSATLSAREKGDDSGAALGCKPLSPLTGDVSPVSEDDDETEIETVRMEPDRVAKPAAVESDTDDGASSTTDEPLSSPLAHKGRRIRQTSMQRAPTPANPKTASRLHPHVVKRHRYAKGSSQIEGPGDAIRASYSKFGLDAQRLIIVPEAQPFNPLSLFTSSAAKVGAKLTSRRMKVLQKRRDELLASLPAVDDLETGSADIDLIKGLCNLYSEPVYPQDMMDLIRALRQRQKFTRDVVSLLQCLESFALVVTKYHAPAQYAKAVEGWSMHDLRRVSDHHCLHYVLLHLNEGWRGLHVMVVIYLLRAGVRKLQDYFASATRPAAILLLLQGLNDAHMIRRHADRMRHLISKALPSQESRIGQMTPLGMLHKMTTGFMPQGAVESALGYDSQYLERAVAQPIGVFNTWTPWNFPDLVFRSGPVQPGSQNRSIPPTVVTPAMDRKRGIALVDTPGDGDSPTKRQRVDEHRAEHFGTRASNEGRFVPLETDSSQFSPLDHRGGKVFSSDSHELDSDSSAPPTHGEPTVDTAAESECEDFLNDIVNCDVTPVRYDPAFAATPNTLVSRKLPPFMPAFAMPRTRSNVMSQKRKRDSSDRSELGKRALVKPLLRRRANEGDVPHEKHPENPARQCNDTVAVGKDDTSKGLRFLHLSTGTASAGSSSDGLTQHDPPVSHAGGALPDQNLSPDQSEVDRGTEITLSAKFRLDVHSLVCIPTSELSTRVDVSQVNELQSKGEALWTGERGPTAIAGHCGPQSIRKLAARKDDRLNDEIVNTIPIIAVPADNPTYLLPSYAFEHIRKGRFDRLSSWVKSFPSVNCRWVFGVCQQDHWTAVAIDWQEGRIQHYNPLTGLSKQAGDIFTAVECWTQHLIGTSRPTRRWRLEHVHGPRQAVDDVRNCGVYVAWVLREWMHGRPGDAEEFPGHLEFRIEMLQLLQAAFRTPGLPSVGDVLGSPSTKGSEGDGPADIAGDHETATGKRDAKSTTEDTATTPLSKVQTKDPTSLQLELRERMDLMVQADVDGHREQAEHTSAPGEGSHAKNTLSAEECLSPSAPEPATSVEARSCPILTVATNVVPGYHSNDRRPETSQEKFPRVTAPSVEEVAHPHSARPTIVQPGTDVTSLDESEDVKCDQ</sequence>
<feature type="region of interest" description="Disordered" evidence="1">
    <location>
        <begin position="1"/>
        <end position="576"/>
    </location>
</feature>
<gene>
    <name evidence="2" type="ORF">LTR91_025598</name>
</gene>
<feature type="compositionally biased region" description="Pro residues" evidence="1">
    <location>
        <begin position="300"/>
        <end position="309"/>
    </location>
</feature>
<feature type="region of interest" description="Disordered" evidence="1">
    <location>
        <begin position="1046"/>
        <end position="1107"/>
    </location>
</feature>
<feature type="compositionally biased region" description="Basic and acidic residues" evidence="1">
    <location>
        <begin position="1060"/>
        <end position="1069"/>
    </location>
</feature>